<dbReference type="SUPFAM" id="SSF143456">
    <property type="entry name" value="VC0467-like"/>
    <property type="match status" value="1"/>
</dbReference>
<dbReference type="RefSeq" id="WP_143869733.1">
    <property type="nucleotide sequence ID" value="NZ_CP041660.1"/>
</dbReference>
<reference evidence="3 4" key="1">
    <citation type="submission" date="2024-06" db="EMBL/GenBank/DDBJ databases">
        <authorList>
            <person name="Chen R.Y."/>
        </authorList>
    </citation>
    <scope>NUCLEOTIDE SEQUENCE [LARGE SCALE GENOMIC DNA]</scope>
    <source>
        <strain evidence="3 4">D2</strain>
    </source>
</reference>
<organism evidence="3 4">
    <name type="scientific">Catenovulum sediminis</name>
    <dbReference type="NCBI Taxonomy" id="1740262"/>
    <lineage>
        <taxon>Bacteria</taxon>
        <taxon>Pseudomonadati</taxon>
        <taxon>Pseudomonadota</taxon>
        <taxon>Gammaproteobacteria</taxon>
        <taxon>Alteromonadales</taxon>
        <taxon>Alteromonadaceae</taxon>
        <taxon>Catenovulum</taxon>
    </lineage>
</organism>
<dbReference type="HAMAP" id="MF_00758">
    <property type="entry name" value="UPF0301"/>
    <property type="match status" value="1"/>
</dbReference>
<comment type="caution">
    <text evidence="3">The sequence shown here is derived from an EMBL/GenBank/DDBJ whole genome shotgun (WGS) entry which is preliminary data.</text>
</comment>
<gene>
    <name evidence="3" type="ORF">ABS311_04075</name>
</gene>
<dbReference type="Pfam" id="PF02622">
    <property type="entry name" value="DUF179"/>
    <property type="match status" value="1"/>
</dbReference>
<dbReference type="InterPro" id="IPR003774">
    <property type="entry name" value="AlgH-like"/>
</dbReference>
<dbReference type="EMBL" id="JBELOE010000080">
    <property type="protein sequence ID" value="MER2491053.1"/>
    <property type="molecule type" value="Genomic_DNA"/>
</dbReference>
<proteinExistence type="inferred from homology"/>
<evidence type="ECO:0000256" key="1">
    <source>
        <dbReference type="ARBA" id="ARBA00009600"/>
    </source>
</evidence>
<sequence>MQTFQNQLLIAMPSLKDGYFERTVTYVCEHNEQGAMGIIVNQPIDMKLPELLAQIKTSTEGKNINPETPIYAGGPVAMERGFVLHKPQPKKWKSSMQLSEDMMVTTSQDILDALGTHEEPEDYLICLGYAGWGAGQLEQEILENSWITLPASAELVFKTPIHLRWQHATDHLGFATWQISDDIGHA</sequence>
<dbReference type="PANTHER" id="PTHR30327">
    <property type="entry name" value="UNCHARACTERIZED PROTEIN YQGE"/>
    <property type="match status" value="1"/>
</dbReference>
<dbReference type="NCBIfam" id="NF001266">
    <property type="entry name" value="PRK00228.1-1"/>
    <property type="match status" value="1"/>
</dbReference>
<accession>A0ABV1RDR3</accession>
<dbReference type="Gene3D" id="3.40.1740.10">
    <property type="entry name" value="VC0467-like"/>
    <property type="match status" value="1"/>
</dbReference>
<name>A0ABV1RDR3_9ALTE</name>
<dbReference type="Proteomes" id="UP001467690">
    <property type="component" value="Unassembled WGS sequence"/>
</dbReference>
<evidence type="ECO:0000256" key="2">
    <source>
        <dbReference type="HAMAP-Rule" id="MF_00758"/>
    </source>
</evidence>
<dbReference type="PANTHER" id="PTHR30327:SF1">
    <property type="entry name" value="UPF0301 PROTEIN YQGE"/>
    <property type="match status" value="1"/>
</dbReference>
<evidence type="ECO:0000313" key="3">
    <source>
        <dbReference type="EMBL" id="MER2491053.1"/>
    </source>
</evidence>
<comment type="similarity">
    <text evidence="1 2">Belongs to the UPF0301 (AlgH) family.</text>
</comment>
<keyword evidence="4" id="KW-1185">Reference proteome</keyword>
<protein>
    <recommendedName>
        <fullName evidence="2">UPF0301 protein ABS311_04075</fullName>
    </recommendedName>
</protein>
<evidence type="ECO:0000313" key="4">
    <source>
        <dbReference type="Proteomes" id="UP001467690"/>
    </source>
</evidence>